<protein>
    <submittedName>
        <fullName evidence="1">Uncharacterized protein</fullName>
    </submittedName>
</protein>
<evidence type="ECO:0000313" key="2">
    <source>
        <dbReference type="Proteomes" id="UP000368032"/>
    </source>
</evidence>
<dbReference type="EMBL" id="CABWIF010000024">
    <property type="protein sequence ID" value="VWL99105.1"/>
    <property type="molecule type" value="Genomic_DNA"/>
</dbReference>
<proteinExistence type="predicted"/>
<dbReference type="AlphaFoldDB" id="A0A5K1J811"/>
<name>A0A5K1J811_9ACTN</name>
<evidence type="ECO:0000313" key="1">
    <source>
        <dbReference type="EMBL" id="VWL99105.1"/>
    </source>
</evidence>
<accession>A0A5K1J811</accession>
<dbReference type="Proteomes" id="UP000368032">
    <property type="component" value="Unassembled WGS sequence"/>
</dbReference>
<sequence length="92" mass="10407">MLWSYIQLDDGAQFAYSETRDDGTVRVAVERPVDLGFDHAECFLPAVKWFNVEGFTADDLNFLTEFVRSNAPFIFELAERQKTGLVVSTLAP</sequence>
<gene>
    <name evidence="1" type="ORF">CKJAJONC_01910</name>
</gene>
<dbReference type="RefSeq" id="WP_152068140.1">
    <property type="nucleotide sequence ID" value="NZ_CABWIF010000024.1"/>
</dbReference>
<organism evidence="1 2">
    <name type="scientific">Collinsella aerofaciens</name>
    <dbReference type="NCBI Taxonomy" id="74426"/>
    <lineage>
        <taxon>Bacteria</taxon>
        <taxon>Bacillati</taxon>
        <taxon>Actinomycetota</taxon>
        <taxon>Coriobacteriia</taxon>
        <taxon>Coriobacteriales</taxon>
        <taxon>Coriobacteriaceae</taxon>
        <taxon>Collinsella</taxon>
    </lineage>
</organism>
<reference evidence="1 2" key="1">
    <citation type="submission" date="2019-10" db="EMBL/GenBank/DDBJ databases">
        <authorList>
            <person name="Wolf R A."/>
        </authorList>
    </citation>
    <scope>NUCLEOTIDE SEQUENCE [LARGE SCALE GENOMIC DNA]</scope>
    <source>
        <strain evidence="1">Collinsella_aerofaciens_DSM_13712</strain>
    </source>
</reference>